<dbReference type="PANTHER" id="PTHR37984:SF8">
    <property type="entry name" value="CCHC-TYPE DOMAIN-CONTAINING PROTEIN"/>
    <property type="match status" value="1"/>
</dbReference>
<dbReference type="InterPro" id="IPR012337">
    <property type="entry name" value="RNaseH-like_sf"/>
</dbReference>
<dbReference type="GO" id="GO:0003676">
    <property type="term" value="F:nucleic acid binding"/>
    <property type="evidence" value="ECO:0007669"/>
    <property type="project" value="InterPro"/>
</dbReference>
<dbReference type="InterPro" id="IPR036397">
    <property type="entry name" value="RNaseH_sf"/>
</dbReference>
<organism evidence="1 2">
    <name type="scientific">Paramuricea clavata</name>
    <name type="common">Red gorgonian</name>
    <name type="synonym">Violescent sea-whip</name>
    <dbReference type="NCBI Taxonomy" id="317549"/>
    <lineage>
        <taxon>Eukaryota</taxon>
        <taxon>Metazoa</taxon>
        <taxon>Cnidaria</taxon>
        <taxon>Anthozoa</taxon>
        <taxon>Octocorallia</taxon>
        <taxon>Malacalcyonacea</taxon>
        <taxon>Plexauridae</taxon>
        <taxon>Paramuricea</taxon>
    </lineage>
</organism>
<dbReference type="PROSITE" id="PS50994">
    <property type="entry name" value="INTEGRASE"/>
    <property type="match status" value="1"/>
</dbReference>
<protein>
    <submittedName>
        <fullName evidence="1">Transposon Ty3-G Gag-Pol poly</fullName>
    </submittedName>
</protein>
<reference evidence="1" key="1">
    <citation type="submission" date="2020-04" db="EMBL/GenBank/DDBJ databases">
        <authorList>
            <person name="Alioto T."/>
            <person name="Alioto T."/>
            <person name="Gomez Garrido J."/>
        </authorList>
    </citation>
    <scope>NUCLEOTIDE SEQUENCE</scope>
    <source>
        <strain evidence="1">A484AB</strain>
    </source>
</reference>
<dbReference type="Proteomes" id="UP001152795">
    <property type="component" value="Unassembled WGS sequence"/>
</dbReference>
<evidence type="ECO:0000313" key="2">
    <source>
        <dbReference type="Proteomes" id="UP001152795"/>
    </source>
</evidence>
<dbReference type="Gene3D" id="3.30.420.10">
    <property type="entry name" value="Ribonuclease H-like superfamily/Ribonuclease H"/>
    <property type="match status" value="1"/>
</dbReference>
<dbReference type="EMBL" id="CACRXK020006927">
    <property type="protein sequence ID" value="CAB4010838.1"/>
    <property type="molecule type" value="Genomic_DNA"/>
</dbReference>
<accession>A0A6S7JGI6</accession>
<dbReference type="InterPro" id="IPR050951">
    <property type="entry name" value="Retrovirus_Pol_polyprotein"/>
</dbReference>
<dbReference type="AlphaFoldDB" id="A0A6S7JGI6"/>
<keyword evidence="2" id="KW-1185">Reference proteome</keyword>
<evidence type="ECO:0000313" key="1">
    <source>
        <dbReference type="EMBL" id="CAB4010838.1"/>
    </source>
</evidence>
<gene>
    <name evidence="1" type="ORF">PACLA_8A057078</name>
</gene>
<comment type="caution">
    <text evidence="1">The sequence shown here is derived from an EMBL/GenBank/DDBJ whole genome shotgun (WGS) entry which is preliminary data.</text>
</comment>
<dbReference type="SUPFAM" id="SSF53098">
    <property type="entry name" value="Ribonuclease H-like"/>
    <property type="match status" value="1"/>
</dbReference>
<sequence>MARYKIANIIVSDNSPQFCSKQFQAFQRAWHFEHITSSPGYPQSNGGAERAIQIAKSLMKEAVEDGVDPYLSLLNHRNTPRDSVLGSPAQRLMLTHTKSLLPMAKELLKPQVKDPEVVQERLQHYKNLQ</sequence>
<proteinExistence type="predicted"/>
<dbReference type="OrthoDB" id="6618553at2759"/>
<dbReference type="GO" id="GO:0015074">
    <property type="term" value="P:DNA integration"/>
    <property type="evidence" value="ECO:0007669"/>
    <property type="project" value="InterPro"/>
</dbReference>
<dbReference type="InterPro" id="IPR001584">
    <property type="entry name" value="Integrase_cat-core"/>
</dbReference>
<name>A0A6S7JGI6_PARCT</name>
<dbReference type="PANTHER" id="PTHR37984">
    <property type="entry name" value="PROTEIN CBG26694"/>
    <property type="match status" value="1"/>
</dbReference>